<reference evidence="3" key="1">
    <citation type="submission" date="2022-07" db="EMBL/GenBank/DDBJ databases">
        <authorList>
            <person name="Trinca V."/>
            <person name="Uliana J.V.C."/>
            <person name="Torres T.T."/>
            <person name="Ward R.J."/>
            <person name="Monesi N."/>
        </authorList>
    </citation>
    <scope>NUCLEOTIDE SEQUENCE</scope>
    <source>
        <strain evidence="3">HSMRA1968</strain>
        <tissue evidence="3">Whole embryos</tissue>
    </source>
</reference>
<dbReference type="Pfam" id="PF22298">
    <property type="entry name" value="Tsr1_G-like"/>
    <property type="match status" value="1"/>
</dbReference>
<feature type="non-terminal residue" evidence="3">
    <location>
        <position position="1"/>
    </location>
</feature>
<evidence type="ECO:0000259" key="2">
    <source>
        <dbReference type="PROSITE" id="PS51714"/>
    </source>
</evidence>
<accession>A0A9Q0S2S8</accession>
<dbReference type="PANTHER" id="PTHR12858">
    <property type="entry name" value="RIBOSOME BIOGENESIS PROTEIN"/>
    <property type="match status" value="1"/>
</dbReference>
<dbReference type="PROSITE" id="PS51714">
    <property type="entry name" value="G_BMS1"/>
    <property type="match status" value="1"/>
</dbReference>
<proteinExistence type="predicted"/>
<name>A0A9Q0S2S8_9DIPT</name>
<dbReference type="Proteomes" id="UP001151699">
    <property type="component" value="Chromosome B"/>
</dbReference>
<feature type="region of interest" description="Disordered" evidence="1">
    <location>
        <begin position="1"/>
        <end position="28"/>
    </location>
</feature>
<dbReference type="GO" id="GO:0005634">
    <property type="term" value="C:nucleus"/>
    <property type="evidence" value="ECO:0007669"/>
    <property type="project" value="InterPro"/>
</dbReference>
<evidence type="ECO:0000313" key="4">
    <source>
        <dbReference type="Proteomes" id="UP001151699"/>
    </source>
</evidence>
<dbReference type="InterPro" id="IPR030387">
    <property type="entry name" value="G_Bms1/Tsr1_dom"/>
</dbReference>
<evidence type="ECO:0000313" key="3">
    <source>
        <dbReference type="EMBL" id="KAJ6642509.1"/>
    </source>
</evidence>
<protein>
    <submittedName>
        <fullName evidence="3">Pre-rRNA-processing protein TSR1 like</fullName>
    </submittedName>
</protein>
<feature type="domain" description="Bms1-type G" evidence="2">
    <location>
        <begin position="85"/>
        <end position="250"/>
    </location>
</feature>
<feature type="compositionally biased region" description="Basic residues" evidence="1">
    <location>
        <begin position="15"/>
        <end position="28"/>
    </location>
</feature>
<dbReference type="GO" id="GO:0000479">
    <property type="term" value="P:endonucleolytic cleavage of tricistronic rRNA transcript (SSU-rRNA, 5.8S rRNA, LSU-rRNA)"/>
    <property type="evidence" value="ECO:0007669"/>
    <property type="project" value="TreeGrafter"/>
</dbReference>
<evidence type="ECO:0000256" key="1">
    <source>
        <dbReference type="SAM" id="MobiDB-lite"/>
    </source>
</evidence>
<gene>
    <name evidence="3" type="primary">Tsr1_0</name>
    <name evidence="3" type="ORF">Bhyg_07460</name>
</gene>
<keyword evidence="4" id="KW-1185">Reference proteome</keyword>
<dbReference type="InterPro" id="IPR012948">
    <property type="entry name" value="AARP2CN"/>
</dbReference>
<sequence>MGLDRVAHRAGVLKQRNKAHKTGRHRSKGVIENEQKGKVSVKTMTKRHKQLVRKDQRRNQANQIRKNKREKVLAKKRSLGLNDTAPFLVCILPLNEQIDPRSALAILENCDPTVTVAHSLSGVTHLTVPRFKQRFSFITPPVGRGNEFTALDCLKVCDTTMLLMTANSNEDEIFDRWGKRVLNMATAQGIPTPILSLMDLESIAPKRKQQVKMNVQKFISKLFPEEKVMCLDTNGDGLNHLRRIGGQKKNILHNKTNRPHMYAESVNFVVNPTDESFGTLEVTGFLRGVPLNVNNLIHIPGLGDFQMSRIDAPTDIYKMVKE</sequence>
<dbReference type="GO" id="GO:0003924">
    <property type="term" value="F:GTPase activity"/>
    <property type="evidence" value="ECO:0007669"/>
    <property type="project" value="TreeGrafter"/>
</dbReference>
<dbReference type="SMART" id="SM00785">
    <property type="entry name" value="AARP2CN"/>
    <property type="match status" value="1"/>
</dbReference>
<dbReference type="GO" id="GO:0005525">
    <property type="term" value="F:GTP binding"/>
    <property type="evidence" value="ECO:0007669"/>
    <property type="project" value="TreeGrafter"/>
</dbReference>
<comment type="caution">
    <text evidence="3">The sequence shown here is derived from an EMBL/GenBank/DDBJ whole genome shotgun (WGS) entry which is preliminary data.</text>
</comment>
<dbReference type="Pfam" id="PF08142">
    <property type="entry name" value="AARP2CN"/>
    <property type="match status" value="1"/>
</dbReference>
<organism evidence="3 4">
    <name type="scientific">Pseudolycoriella hygida</name>
    <dbReference type="NCBI Taxonomy" id="35572"/>
    <lineage>
        <taxon>Eukaryota</taxon>
        <taxon>Metazoa</taxon>
        <taxon>Ecdysozoa</taxon>
        <taxon>Arthropoda</taxon>
        <taxon>Hexapoda</taxon>
        <taxon>Insecta</taxon>
        <taxon>Pterygota</taxon>
        <taxon>Neoptera</taxon>
        <taxon>Endopterygota</taxon>
        <taxon>Diptera</taxon>
        <taxon>Nematocera</taxon>
        <taxon>Sciaroidea</taxon>
        <taxon>Sciaridae</taxon>
        <taxon>Pseudolycoriella</taxon>
    </lineage>
</organism>
<dbReference type="GO" id="GO:0034511">
    <property type="term" value="F:U3 snoRNA binding"/>
    <property type="evidence" value="ECO:0007669"/>
    <property type="project" value="TreeGrafter"/>
</dbReference>
<dbReference type="InterPro" id="IPR039761">
    <property type="entry name" value="Bms1/Tsr1"/>
</dbReference>
<dbReference type="AlphaFoldDB" id="A0A9Q0S2S8"/>
<dbReference type="GO" id="GO:0030688">
    <property type="term" value="C:preribosome, small subunit precursor"/>
    <property type="evidence" value="ECO:0007669"/>
    <property type="project" value="TreeGrafter"/>
</dbReference>
<dbReference type="OrthoDB" id="119302at2759"/>
<dbReference type="GO" id="GO:0000462">
    <property type="term" value="P:maturation of SSU-rRNA from tricistronic rRNA transcript (SSU-rRNA, 5.8S rRNA, LSU-rRNA)"/>
    <property type="evidence" value="ECO:0007669"/>
    <property type="project" value="TreeGrafter"/>
</dbReference>
<dbReference type="PANTHER" id="PTHR12858:SF1">
    <property type="entry name" value="PRE-RRNA-PROCESSING PROTEIN TSR1 HOMOLOG"/>
    <property type="match status" value="1"/>
</dbReference>
<dbReference type="EMBL" id="WJQU01000002">
    <property type="protein sequence ID" value="KAJ6642509.1"/>
    <property type="molecule type" value="Genomic_DNA"/>
</dbReference>